<dbReference type="Pfam" id="PF08281">
    <property type="entry name" value="Sigma70_r4_2"/>
    <property type="match status" value="1"/>
</dbReference>
<dbReference type="AlphaFoldDB" id="A0A326UMF5"/>
<dbReference type="InterPro" id="IPR039425">
    <property type="entry name" value="RNA_pol_sigma-70-like"/>
</dbReference>
<dbReference type="InterPro" id="IPR014284">
    <property type="entry name" value="RNA_pol_sigma-70_dom"/>
</dbReference>
<dbReference type="RefSeq" id="WP_346268189.1">
    <property type="nucleotide sequence ID" value="NZ_QKUF01000006.1"/>
</dbReference>
<feature type="compositionally biased region" description="Polar residues" evidence="6">
    <location>
        <begin position="256"/>
        <end position="283"/>
    </location>
</feature>
<evidence type="ECO:0000256" key="4">
    <source>
        <dbReference type="ARBA" id="ARBA00023125"/>
    </source>
</evidence>
<accession>A0A326UMF5</accession>
<evidence type="ECO:0000259" key="8">
    <source>
        <dbReference type="Pfam" id="PF08281"/>
    </source>
</evidence>
<dbReference type="EMBL" id="QKUF01000006">
    <property type="protein sequence ID" value="PZW31115.1"/>
    <property type="molecule type" value="Genomic_DNA"/>
</dbReference>
<dbReference type="PANTHER" id="PTHR43133">
    <property type="entry name" value="RNA POLYMERASE ECF-TYPE SIGMA FACTO"/>
    <property type="match status" value="1"/>
</dbReference>
<evidence type="ECO:0000256" key="3">
    <source>
        <dbReference type="ARBA" id="ARBA00023082"/>
    </source>
</evidence>
<dbReference type="GO" id="GO:0006352">
    <property type="term" value="P:DNA-templated transcription initiation"/>
    <property type="evidence" value="ECO:0007669"/>
    <property type="project" value="InterPro"/>
</dbReference>
<feature type="domain" description="RNA polymerase sigma-70 region 2" evidence="7">
    <location>
        <begin position="66"/>
        <end position="131"/>
    </location>
</feature>
<feature type="domain" description="RNA polymerase sigma factor 70 region 4 type 2" evidence="8">
    <location>
        <begin position="162"/>
        <end position="214"/>
    </location>
</feature>
<dbReference type="InterPro" id="IPR036388">
    <property type="entry name" value="WH-like_DNA-bd_sf"/>
</dbReference>
<reference evidence="9 10" key="1">
    <citation type="submission" date="2018-06" db="EMBL/GenBank/DDBJ databases">
        <title>Genomic Encyclopedia of Archaeal and Bacterial Type Strains, Phase II (KMG-II): from individual species to whole genera.</title>
        <authorList>
            <person name="Goeker M."/>
        </authorList>
    </citation>
    <scope>NUCLEOTIDE SEQUENCE [LARGE SCALE GENOMIC DNA]</scope>
    <source>
        <strain evidence="9 10">ATCC BAA-1881</strain>
    </source>
</reference>
<dbReference type="Pfam" id="PF04542">
    <property type="entry name" value="Sigma70_r2"/>
    <property type="match status" value="1"/>
</dbReference>
<dbReference type="SUPFAM" id="SSF88659">
    <property type="entry name" value="Sigma3 and sigma4 domains of RNA polymerase sigma factors"/>
    <property type="match status" value="1"/>
</dbReference>
<protein>
    <submittedName>
        <fullName evidence="9">RNA polymerase sigma factor (Sigma-70 family)</fullName>
    </submittedName>
</protein>
<evidence type="ECO:0000313" key="9">
    <source>
        <dbReference type="EMBL" id="PZW31115.1"/>
    </source>
</evidence>
<dbReference type="InterPro" id="IPR013249">
    <property type="entry name" value="RNA_pol_sigma70_r4_t2"/>
</dbReference>
<dbReference type="Gene3D" id="1.10.10.10">
    <property type="entry name" value="Winged helix-like DNA-binding domain superfamily/Winged helix DNA-binding domain"/>
    <property type="match status" value="1"/>
</dbReference>
<keyword evidence="2" id="KW-0805">Transcription regulation</keyword>
<evidence type="ECO:0000313" key="10">
    <source>
        <dbReference type="Proteomes" id="UP000248806"/>
    </source>
</evidence>
<dbReference type="InterPro" id="IPR013324">
    <property type="entry name" value="RNA_pol_sigma_r3/r4-like"/>
</dbReference>
<evidence type="ECO:0000256" key="5">
    <source>
        <dbReference type="ARBA" id="ARBA00023163"/>
    </source>
</evidence>
<dbReference type="SUPFAM" id="SSF88946">
    <property type="entry name" value="Sigma2 domain of RNA polymerase sigma factors"/>
    <property type="match status" value="1"/>
</dbReference>
<dbReference type="InterPro" id="IPR013325">
    <property type="entry name" value="RNA_pol_sigma_r2"/>
</dbReference>
<dbReference type="Gene3D" id="1.10.1740.10">
    <property type="match status" value="1"/>
</dbReference>
<keyword evidence="10" id="KW-1185">Reference proteome</keyword>
<dbReference type="Proteomes" id="UP000248806">
    <property type="component" value="Unassembled WGS sequence"/>
</dbReference>
<organism evidence="9 10">
    <name type="scientific">Thermosporothrix hazakensis</name>
    <dbReference type="NCBI Taxonomy" id="644383"/>
    <lineage>
        <taxon>Bacteria</taxon>
        <taxon>Bacillati</taxon>
        <taxon>Chloroflexota</taxon>
        <taxon>Ktedonobacteria</taxon>
        <taxon>Ktedonobacterales</taxon>
        <taxon>Thermosporotrichaceae</taxon>
        <taxon>Thermosporothrix</taxon>
    </lineage>
</organism>
<evidence type="ECO:0000259" key="7">
    <source>
        <dbReference type="Pfam" id="PF04542"/>
    </source>
</evidence>
<feature type="region of interest" description="Disordered" evidence="6">
    <location>
        <begin position="254"/>
        <end position="298"/>
    </location>
</feature>
<dbReference type="PANTHER" id="PTHR43133:SF52">
    <property type="entry name" value="ECF RNA POLYMERASE SIGMA FACTOR SIGL"/>
    <property type="match status" value="1"/>
</dbReference>
<comment type="caution">
    <text evidence="9">The sequence shown here is derived from an EMBL/GenBank/DDBJ whole genome shotgun (WGS) entry which is preliminary data.</text>
</comment>
<dbReference type="GO" id="GO:0016987">
    <property type="term" value="F:sigma factor activity"/>
    <property type="evidence" value="ECO:0007669"/>
    <property type="project" value="UniProtKB-KW"/>
</dbReference>
<evidence type="ECO:0000256" key="2">
    <source>
        <dbReference type="ARBA" id="ARBA00023015"/>
    </source>
</evidence>
<keyword evidence="3" id="KW-0731">Sigma factor</keyword>
<evidence type="ECO:0000256" key="6">
    <source>
        <dbReference type="SAM" id="MobiDB-lite"/>
    </source>
</evidence>
<dbReference type="GO" id="GO:0003677">
    <property type="term" value="F:DNA binding"/>
    <property type="evidence" value="ECO:0007669"/>
    <property type="project" value="UniProtKB-KW"/>
</dbReference>
<name>A0A326UMF5_THEHA</name>
<proteinExistence type="inferred from homology"/>
<dbReference type="InterPro" id="IPR007627">
    <property type="entry name" value="RNA_pol_sigma70_r2"/>
</dbReference>
<sequence>MLLSVHEAEHPQTNFLLLSKIGHFRCPHFPRASYIKIRQKRRIRAIVLSDSPAPQTQKGLPSFDTLYAQYSTHIYRYFFAHLKHEDDAADLTQQVFLQAWKQRHTYNAQRGTPATWLFGIAQYRLIDFHRTTHPAVSWEQMGDNIAPEQTPEEALIHRETFQQIRTMIESLAPTDREMLILRFAARLPSAEIARIVGKSEAATKRQLSRILSRLQQQCQYCILQDRRHEMDELAMPPIAGTLFHIYSQPLPVRLQQRPSPEETSQSAPRQRQARTQPSKQTGYPEQKCMLLLSSRRPS</sequence>
<evidence type="ECO:0000256" key="1">
    <source>
        <dbReference type="ARBA" id="ARBA00010641"/>
    </source>
</evidence>
<keyword evidence="5" id="KW-0804">Transcription</keyword>
<comment type="similarity">
    <text evidence="1">Belongs to the sigma-70 factor family. ECF subfamily.</text>
</comment>
<gene>
    <name evidence="9" type="ORF">EI42_02212</name>
</gene>
<dbReference type="NCBIfam" id="TIGR02937">
    <property type="entry name" value="sigma70-ECF"/>
    <property type="match status" value="1"/>
</dbReference>
<keyword evidence="4" id="KW-0238">DNA-binding</keyword>